<name>A0ABM6F3J4_9BURK</name>
<gene>
    <name evidence="1" type="ORF">BKK80_09015</name>
</gene>
<dbReference type="Proteomes" id="UP000177515">
    <property type="component" value="Chromosome 1"/>
</dbReference>
<protein>
    <submittedName>
        <fullName evidence="1">Uncharacterized protein</fullName>
    </submittedName>
</protein>
<evidence type="ECO:0000313" key="1">
    <source>
        <dbReference type="EMBL" id="AOZ05951.1"/>
    </source>
</evidence>
<sequence>MMAEQGFLEAAAQFPLRAAGRDRWTSRAAFWTAVRFGGDGLQVHAWPQARERWTELWAIATREHLAPIPGAPEVGASPSTVAAEQNLARMRAIVQRGKHVHR</sequence>
<dbReference type="RefSeq" id="WP_071069116.1">
    <property type="nucleotide sequence ID" value="NZ_CP017754.1"/>
</dbReference>
<keyword evidence="2" id="KW-1185">Reference proteome</keyword>
<evidence type="ECO:0000313" key="2">
    <source>
        <dbReference type="Proteomes" id="UP000177515"/>
    </source>
</evidence>
<accession>A0ABM6F3J4</accession>
<proteinExistence type="predicted"/>
<dbReference type="EMBL" id="CP017754">
    <property type="protein sequence ID" value="AOZ05951.1"/>
    <property type="molecule type" value="Genomic_DNA"/>
</dbReference>
<reference evidence="1 2" key="1">
    <citation type="submission" date="2016-10" db="EMBL/GenBank/DDBJ databases">
        <title>Complete genome sequences of three Cupriavidus strains isolated from various Malaysian environments.</title>
        <authorList>
            <person name="Abdullah A.A.-A."/>
            <person name="Shafie N.A.H."/>
            <person name="Lau N.S."/>
        </authorList>
    </citation>
    <scope>NUCLEOTIDE SEQUENCE [LARGE SCALE GENOMIC DNA]</scope>
    <source>
        <strain evidence="1 2">USMAA1020</strain>
    </source>
</reference>
<organism evidence="1 2">
    <name type="scientific">Cupriavidus malaysiensis</name>
    <dbReference type="NCBI Taxonomy" id="367825"/>
    <lineage>
        <taxon>Bacteria</taxon>
        <taxon>Pseudomonadati</taxon>
        <taxon>Pseudomonadota</taxon>
        <taxon>Betaproteobacteria</taxon>
        <taxon>Burkholderiales</taxon>
        <taxon>Burkholderiaceae</taxon>
        <taxon>Cupriavidus</taxon>
    </lineage>
</organism>